<name>A0ABN8X1P2_9GAMM</name>
<evidence type="ECO:0000313" key="2">
    <source>
        <dbReference type="Proteomes" id="UP001162030"/>
    </source>
</evidence>
<organism evidence="1 2">
    <name type="scientific">Methylocaldum szegediense</name>
    <dbReference type="NCBI Taxonomy" id="73780"/>
    <lineage>
        <taxon>Bacteria</taxon>
        <taxon>Pseudomonadati</taxon>
        <taxon>Pseudomonadota</taxon>
        <taxon>Gammaproteobacteria</taxon>
        <taxon>Methylococcales</taxon>
        <taxon>Methylococcaceae</taxon>
        <taxon>Methylocaldum</taxon>
    </lineage>
</organism>
<proteinExistence type="predicted"/>
<reference evidence="1 2" key="1">
    <citation type="submission" date="2023-03" db="EMBL/GenBank/DDBJ databases">
        <authorList>
            <person name="Pearce D."/>
        </authorList>
    </citation>
    <scope>NUCLEOTIDE SEQUENCE [LARGE SCALE GENOMIC DNA]</scope>
    <source>
        <strain evidence="1">Msz</strain>
    </source>
</reference>
<gene>
    <name evidence="1" type="ORF">MSZNOR_0864</name>
</gene>
<dbReference type="Proteomes" id="UP001162030">
    <property type="component" value="Chromosome"/>
</dbReference>
<protein>
    <submittedName>
        <fullName evidence="1">Uncharacterized protein</fullName>
    </submittedName>
</protein>
<keyword evidence="2" id="KW-1185">Reference proteome</keyword>
<evidence type="ECO:0000313" key="1">
    <source>
        <dbReference type="EMBL" id="CAI8762141.1"/>
    </source>
</evidence>
<dbReference type="EMBL" id="OX458333">
    <property type="protein sequence ID" value="CAI8762141.1"/>
    <property type="molecule type" value="Genomic_DNA"/>
</dbReference>
<sequence>MEAMGMKYSLLFHGLDWGEMAQGLLRKVVVSVM</sequence>
<accession>A0ABN8X1P2</accession>